<evidence type="ECO:0000313" key="1">
    <source>
        <dbReference type="EMBL" id="GHH77840.1"/>
    </source>
</evidence>
<comment type="caution">
    <text evidence="1">The sequence shown here is derived from an EMBL/GenBank/DDBJ whole genome shotgun (WGS) entry which is preliminary data.</text>
</comment>
<dbReference type="AlphaFoldDB" id="A0A919G4F1"/>
<reference evidence="1" key="1">
    <citation type="journal article" date="2014" name="Int. J. Syst. Evol. Microbiol.">
        <title>Complete genome sequence of Corynebacterium casei LMG S-19264T (=DSM 44701T), isolated from a smear-ripened cheese.</title>
        <authorList>
            <consortium name="US DOE Joint Genome Institute (JGI-PGF)"/>
            <person name="Walter F."/>
            <person name="Albersmeier A."/>
            <person name="Kalinowski J."/>
            <person name="Ruckert C."/>
        </authorList>
    </citation>
    <scope>NUCLEOTIDE SEQUENCE</scope>
    <source>
        <strain evidence="1">JCM 5069</strain>
    </source>
</reference>
<dbReference type="Proteomes" id="UP000603708">
    <property type="component" value="Unassembled WGS sequence"/>
</dbReference>
<name>A0A919G4F1_9ACTN</name>
<protein>
    <submittedName>
        <fullName evidence="1">Uncharacterized protein</fullName>
    </submittedName>
</protein>
<organism evidence="1 2">
    <name type="scientific">Streptomyces sulfonofaciens</name>
    <dbReference type="NCBI Taxonomy" id="68272"/>
    <lineage>
        <taxon>Bacteria</taxon>
        <taxon>Bacillati</taxon>
        <taxon>Actinomycetota</taxon>
        <taxon>Actinomycetes</taxon>
        <taxon>Kitasatosporales</taxon>
        <taxon>Streptomycetaceae</taxon>
        <taxon>Streptomyces</taxon>
    </lineage>
</organism>
<accession>A0A919G4F1</accession>
<sequence>MSLVALIAAADERGLATTGLACLDRCLPLLGGGDETLRPLWSSLADGHGWPERLAAARAVLDTSDGGSSQAPGAAQGAAPVAEGRALVLRMLDTAPADLPPVPAPIGSGAGAQDEALHSWADACSLAALRVHALLDGSGGDPAPVAAYREGRTQGITPLAAAELRRQSEILTLLAEHGAGALRQALETSTEGRRILRAAVSRRTRVR</sequence>
<gene>
    <name evidence="1" type="ORF">GCM10018793_26900</name>
</gene>
<proteinExistence type="predicted"/>
<dbReference type="EMBL" id="BNCD01000006">
    <property type="protein sequence ID" value="GHH77840.1"/>
    <property type="molecule type" value="Genomic_DNA"/>
</dbReference>
<reference evidence="1" key="2">
    <citation type="submission" date="2020-09" db="EMBL/GenBank/DDBJ databases">
        <authorList>
            <person name="Sun Q."/>
            <person name="Ohkuma M."/>
        </authorList>
    </citation>
    <scope>NUCLEOTIDE SEQUENCE</scope>
    <source>
        <strain evidence="1">JCM 5069</strain>
    </source>
</reference>
<keyword evidence="2" id="KW-1185">Reference proteome</keyword>
<evidence type="ECO:0000313" key="2">
    <source>
        <dbReference type="Proteomes" id="UP000603708"/>
    </source>
</evidence>
<dbReference type="RefSeq" id="WP_189931471.1">
    <property type="nucleotide sequence ID" value="NZ_BNCD01000006.1"/>
</dbReference>